<feature type="binding site" evidence="5">
    <location>
        <position position="532"/>
    </location>
    <ligand>
        <name>Mg(2+)</name>
        <dbReference type="ChEBI" id="CHEBI:18420"/>
        <label>1</label>
        <note>catalytic; for nuclease activity</note>
    </ligand>
</feature>
<dbReference type="InterPro" id="IPR044267">
    <property type="entry name" value="Terminase_large_su_gp17-like"/>
</dbReference>
<comment type="function">
    <text evidence="5">The terminase large subunit acts as an ATP driven molecular motor necessary for viral DNA translocation into empty capsids and as an endonuclease that cuts the viral genome to initiate and to end a packaging reaction. The terminase lies at a unique vertex of the procapsid and is composed of two subunits, a small terminase subunit involved in viral DNA recognition (packaging sequence), and a large terminase subunit possessing endonucleolytic and ATPase activities. Both terminase subunits heterooligomerize and are docked on the portal protein to form the packaging machine. The terminase large subunit exhibits endonuclease activity and cleaves the viral genome concatemer. Once the capsid is packaged with the DNA, the terminase complex is substituted by the tail.</text>
</comment>
<evidence type="ECO:0000256" key="3">
    <source>
        <dbReference type="ARBA" id="ARBA00022840"/>
    </source>
</evidence>
<keyword evidence="8" id="KW-1185">Reference proteome</keyword>
<evidence type="ECO:0000313" key="8">
    <source>
        <dbReference type="Proteomes" id="UP000240538"/>
    </source>
</evidence>
<dbReference type="EC" id="3.6.4.-" evidence="5"/>
<keyword evidence="5" id="KW-0460">Magnesium</keyword>
<comment type="cofactor">
    <cofactor evidence="5">
        <name>Mg(2+)</name>
        <dbReference type="ChEBI" id="CHEBI:18420"/>
    </cofactor>
    <text evidence="5">ATPase activity requires 1 Mg(2+) ion per subunit. Nuclease activity probably requires 2 Mg(2+) ions per subunit.</text>
</comment>
<comment type="similarity">
    <text evidence="5">Belongs to the Tequatrovirus large terminase family.</text>
</comment>
<sequence length="599" mass="68420">MQKILDHPLNEEIKNPDTLETKIEDGIKFIKSQWDDKWYPEKFSDYLKIHKIRKVNIQSTKPEEFKTFKDKDNKRSRYMGLPNLKRANIKTGWTIEMIQEWKKCRDNILYFAEKYCAITHIDYGTIAVQLRDYQKDMLDIMDNNRMTVCNLSRQLGKTTVVAIFLAHFVCFNKDKFVGILAHKGSMSAEVLDRTKQAIALLPDFLQPGIVEWNKGSIELDNGSKIGAFASSPDAVRGNSFALIYIDECAFIPNFLDAWLAIQPVISSGRRSKIIITTTPNGLNHFYDIWTSAVEGKSGFAPYTAIWNAVKERLYNSNDIFDDGWEWSAQTISGSSLEQFKQEHMANFMGTSGTLISGMKLANLDWIELVPENNFYQYKAPIEGHKYVATLDSAEGRGQDYHALNIIDITQMPYEQVAVYHSNTTSHLILPDIILKYLIMYNEAPIYIELNSTGATVAKSLLIDLEYENIICDSYTDLGVKQNKRTKAIGCSTLKDLIEKDKLIIHHKPTVFELRVFSEKGVSWAAEEGYHDDLVMSLVIFAWLTTQQKFTEYTENDIRLANEVFRAELEDMGDEYIPVVIIDAGETTSEFDFSSPSIIA</sequence>
<dbReference type="InterPro" id="IPR035421">
    <property type="entry name" value="Terminase_6C"/>
</dbReference>
<dbReference type="HAMAP" id="MF_04146">
    <property type="entry name" value="TERL_T4"/>
    <property type="match status" value="1"/>
</dbReference>
<dbReference type="GO" id="GO:0016887">
    <property type="term" value="F:ATP hydrolysis activity"/>
    <property type="evidence" value="ECO:0007669"/>
    <property type="project" value="InterPro"/>
</dbReference>
<evidence type="ECO:0000313" key="7">
    <source>
        <dbReference type="EMBL" id="AUM58468.1"/>
    </source>
</evidence>
<reference evidence="7 8" key="1">
    <citation type="submission" date="2017-12" db="EMBL/GenBank/DDBJ databases">
        <title>Complete genome sequence and characterization of bacteriophage phiP4-3 infecting Proteus pennea.</title>
        <authorList>
            <person name="He Y."/>
            <person name="Yang H."/>
        </authorList>
    </citation>
    <scope>NUCLEOTIDE SEQUENCE [LARGE SCALE GENOMIC DNA]</scope>
</reference>
<feature type="short sequence motif" description="Walker B motif" evidence="5">
    <location>
        <begin position="242"/>
        <end position="247"/>
    </location>
</feature>
<feature type="short sequence motif" description="ATPase coupling" evidence="5">
    <location>
        <begin position="276"/>
        <end position="278"/>
    </location>
</feature>
<gene>
    <name evidence="7" type="ORF">phiP43_110</name>
</gene>
<dbReference type="Proteomes" id="UP000240538">
    <property type="component" value="Segment"/>
</dbReference>
<keyword evidence="2 5" id="KW-0547">Nucleotide-binding</keyword>
<comment type="domain">
    <text evidence="5">The N-terminus contains an ATPase domain. The C-terminus contains an endonuclease domain.</text>
</comment>
<dbReference type="InterPro" id="IPR027417">
    <property type="entry name" value="P-loop_NTPase"/>
</dbReference>
<dbReference type="SUPFAM" id="SSF52540">
    <property type="entry name" value="P-loop containing nucleoside triphosphate hydrolases"/>
    <property type="match status" value="1"/>
</dbReference>
<evidence type="ECO:0000256" key="2">
    <source>
        <dbReference type="ARBA" id="ARBA00022741"/>
    </source>
</evidence>
<feature type="binding site" evidence="5">
    <location>
        <position position="134"/>
    </location>
    <ligand>
        <name>ATP</name>
        <dbReference type="ChEBI" id="CHEBI:30616"/>
    </ligand>
</feature>
<feature type="binding site" evidence="5">
    <location>
        <position position="193"/>
    </location>
    <ligand>
        <name>ATP</name>
        <dbReference type="ChEBI" id="CHEBI:30616"/>
    </ligand>
</feature>
<protein>
    <recommendedName>
        <fullName evidence="5">Terminase, large subunit</fullName>
    </recommendedName>
    <alternativeName>
        <fullName evidence="5">DNA-packaging protein</fullName>
    </alternativeName>
    <domain>
        <recommendedName>
            <fullName evidence="5">ATPase</fullName>
            <ecNumber evidence="5">3.6.4.-</ecNumber>
        </recommendedName>
    </domain>
    <domain>
        <recommendedName>
            <fullName evidence="5">Endonuclease</fullName>
            <ecNumber evidence="5">3.1.21.-</ecNumber>
        </recommendedName>
    </domain>
</protein>
<name>A0A2I6PFG5_9CAUD</name>
<keyword evidence="5" id="KW-0479">Metal-binding</keyword>
<accession>A0A2I6PFG5</accession>
<dbReference type="Gene3D" id="3.40.50.300">
    <property type="entry name" value="P-loop containing nucleotide triphosphate hydrolases"/>
    <property type="match status" value="1"/>
</dbReference>
<evidence type="ECO:0000256" key="4">
    <source>
        <dbReference type="ARBA" id="ARBA00023219"/>
    </source>
</evidence>
<dbReference type="GO" id="GO:0046872">
    <property type="term" value="F:metal ion binding"/>
    <property type="evidence" value="ECO:0007669"/>
    <property type="project" value="UniProtKB-UniRule"/>
</dbReference>
<feature type="domain" description="Terminase large subunit gp17-like C-terminal" evidence="6">
    <location>
        <begin position="389"/>
        <end position="549"/>
    </location>
</feature>
<feature type="binding site" evidence="5">
    <location>
        <position position="129"/>
    </location>
    <ligand>
        <name>ATP</name>
        <dbReference type="ChEBI" id="CHEBI:30616"/>
    </ligand>
</feature>
<keyword evidence="4 5" id="KW-0231">Viral genome packaging</keyword>
<evidence type="ECO:0000259" key="6">
    <source>
        <dbReference type="Pfam" id="PF17289"/>
    </source>
</evidence>
<proteinExistence type="inferred from homology"/>
<keyword evidence="1 5" id="KW-1188">Viral release from host cell</keyword>
<dbReference type="GO" id="GO:0098009">
    <property type="term" value="C:viral terminase, large subunit"/>
    <property type="evidence" value="ECO:0007669"/>
    <property type="project" value="UniProtKB-UniRule"/>
</dbReference>
<dbReference type="Pfam" id="PF17289">
    <property type="entry name" value="Terminase_6C"/>
    <property type="match status" value="1"/>
</dbReference>
<feature type="short sequence motif" description="Walker A motif" evidence="5">
    <location>
        <begin position="152"/>
        <end position="158"/>
    </location>
</feature>
<evidence type="ECO:0000256" key="1">
    <source>
        <dbReference type="ARBA" id="ARBA00022612"/>
    </source>
</evidence>
<feature type="site" description="Modulates nuclease activity" evidence="5">
    <location>
        <position position="399"/>
    </location>
</feature>
<keyword evidence="3 5" id="KW-0067">ATP-binding</keyword>
<dbReference type="GO" id="GO:0004519">
    <property type="term" value="F:endonuclease activity"/>
    <property type="evidence" value="ECO:0007669"/>
    <property type="project" value="UniProtKB-UniRule"/>
</dbReference>
<keyword evidence="5" id="KW-0540">Nuclease</keyword>
<dbReference type="GO" id="GO:0005524">
    <property type="term" value="F:ATP binding"/>
    <property type="evidence" value="ECO:0007669"/>
    <property type="project" value="UniProtKB-KW"/>
</dbReference>
<feature type="binding site" evidence="5">
    <location>
        <position position="391"/>
    </location>
    <ligand>
        <name>Mg(2+)</name>
        <dbReference type="ChEBI" id="CHEBI:18420"/>
        <label>2</label>
        <note>catalytic; for nuclease activity</note>
    </ligand>
</feature>
<feature type="binding site" evidence="5">
    <location>
        <position position="391"/>
    </location>
    <ligand>
        <name>Mg(2+)</name>
        <dbReference type="ChEBI" id="CHEBI:18420"/>
        <label>1</label>
        <note>catalytic; for nuclease activity</note>
    </ligand>
</feature>
<dbReference type="EC" id="3.1.21.-" evidence="5"/>
<keyword evidence="5" id="KW-0255">Endonuclease</keyword>
<comment type="subunit">
    <text evidence="5">Interacts with the terminase small subunit; the active complex is probably heterooligomeric. Interacts with the portal protein.</text>
</comment>
<feature type="active site" description="For ATPase activity" evidence="5">
    <location>
        <position position="247"/>
    </location>
</feature>
<dbReference type="Gene3D" id="3.30.420.240">
    <property type="match status" value="1"/>
</dbReference>
<dbReference type="Pfam" id="PF03237">
    <property type="entry name" value="Terminase_6N"/>
    <property type="match status" value="1"/>
</dbReference>
<dbReference type="GO" id="GO:0019073">
    <property type="term" value="P:viral DNA genome packaging"/>
    <property type="evidence" value="ECO:0007669"/>
    <property type="project" value="UniProtKB-UniRule"/>
</dbReference>
<dbReference type="EMBL" id="MG696114">
    <property type="protein sequence ID" value="AUM58468.1"/>
    <property type="molecule type" value="Genomic_DNA"/>
</dbReference>
<evidence type="ECO:0000256" key="5">
    <source>
        <dbReference type="HAMAP-Rule" id="MF_04146"/>
    </source>
</evidence>
<feature type="binding site" evidence="5">
    <location>
        <position position="448"/>
    </location>
    <ligand>
        <name>Mg(2+)</name>
        <dbReference type="ChEBI" id="CHEBI:18420"/>
        <label>2</label>
        <note>catalytic; for nuclease activity</note>
    </ligand>
</feature>
<organism evidence="7 8">
    <name type="scientific">Proteus phage phiP4-3</name>
    <dbReference type="NCBI Taxonomy" id="2065203"/>
    <lineage>
        <taxon>Viruses</taxon>
        <taxon>Duplodnaviria</taxon>
        <taxon>Heunggongvirae</taxon>
        <taxon>Uroviricota</taxon>
        <taxon>Caudoviricetes</taxon>
        <taxon>Pantevenvirales</taxon>
        <taxon>Straboviridae</taxon>
        <taxon>Bragavirus</taxon>
        <taxon>Bragavirus p43</taxon>
    </lineage>
</organism>
<dbReference type="GO" id="GO:0051276">
    <property type="term" value="P:chromosome organization"/>
    <property type="evidence" value="ECO:0007669"/>
    <property type="project" value="UniProtKB-UniRule"/>
</dbReference>
<keyword evidence="5" id="KW-0378">Hydrolase</keyword>